<evidence type="ECO:0000259" key="5">
    <source>
        <dbReference type="Pfam" id="PF12969"/>
    </source>
</evidence>
<feature type="chain" id="PRO_5046848883" description="DUF3857 domain-containing protein" evidence="4">
    <location>
        <begin position="23"/>
        <end position="930"/>
    </location>
</feature>
<dbReference type="EMBL" id="BMID01000001">
    <property type="protein sequence ID" value="GGA02262.1"/>
    <property type="molecule type" value="Genomic_DNA"/>
</dbReference>
<proteinExistence type="predicted"/>
<dbReference type="PROSITE" id="PS50005">
    <property type="entry name" value="TPR"/>
    <property type="match status" value="2"/>
</dbReference>
<dbReference type="PANTHER" id="PTHR44858">
    <property type="entry name" value="TETRATRICOPEPTIDE REPEAT PROTEIN 6"/>
    <property type="match status" value="1"/>
</dbReference>
<protein>
    <recommendedName>
        <fullName evidence="5">DUF3857 domain-containing protein</fullName>
    </recommendedName>
</protein>
<keyword evidence="7" id="KW-1185">Reference proteome</keyword>
<dbReference type="Gene3D" id="1.25.40.10">
    <property type="entry name" value="Tetratricopeptide repeat domain"/>
    <property type="match status" value="2"/>
</dbReference>
<evidence type="ECO:0000313" key="6">
    <source>
        <dbReference type="EMBL" id="GGA02262.1"/>
    </source>
</evidence>
<organism evidence="6 7">
    <name type="scientific">Blastomonas marina</name>
    <dbReference type="NCBI Taxonomy" id="1867408"/>
    <lineage>
        <taxon>Bacteria</taxon>
        <taxon>Pseudomonadati</taxon>
        <taxon>Pseudomonadota</taxon>
        <taxon>Alphaproteobacteria</taxon>
        <taxon>Sphingomonadales</taxon>
        <taxon>Sphingomonadaceae</taxon>
        <taxon>Blastomonas</taxon>
    </lineage>
</organism>
<sequence length="930" mass="104076">MNMHHLLSATAIVAVCATPAVAGEEIIYEEVPSWVVAPDLDAAMEKDETLVLIDRQVRMEDGVVHDYFDVAIKMENPQVVTQLGTPQLQWQPDKGDLRVHRIQIIRDGEVIDVLADGTKLEVIRRERQLESRLIDGMLTGTMAVPGLRVGDVLRMSHSTTKRDQALDGEMQVLQGILPEPMEMGYGRIRVSWPEDEPMRYNATRDFALAEPVIEDGYKVLSVEFPIPELDEMPDDAPRRYRMPPLLQVGTYDSWRELSAQMATHFTTEGTIDPEGEIAAKIAEIEAKTDKQLERAALALQIVQDDVAYHLNGLDGGNYLPQSPEDTWELRYGDCKAKSLLLLAMLREMGIESEAVLVHSSSGDWVPDMLPMPGNFDHMIVHAVIDGEDYWLDGTNAGVRLATIGEVPPFFNALPLRPEGAELMPMTQRWPSVPDRTAVVEIDHSAGFDYPAMFSIDVTLEGTMATRLRDPAEESDREKVLDFASNFARNLVGTNFVKDATVTFDEDSGQARLEAEGVTYSWWEFERGRAKLTPYVSSNDFGFSPDRARREWRDIPYQSGGPVRWREDLRIELPQGDVAYDLRGVEVREEEIAGTRISRSATLDGASLRVQSDKAEIPVEIPASAFAENRRAASRLGSGDYVVRVSEGAKRYWEYSAEEAERLMAPMEAALDAYVDTDPDEASRHIRRAEMRVFTYDYAAAAEDYTRAIELEPSATLYNQRAQAYANAGEWDLALDDALYAYELQGDVATALNLAAIQAEMGDVDTALALLEEFELGGDERATLAQVRAEYEGEAGRPEAGWAMLEDVLLERPGDSELLNSQCWHMGTWKYRLDEAEAVCTEAVQASQYGANVLDSRAMVYYRNGDYDKAMRDIDAALRSEPSLAASRYLKGLILIEQGKTAEGRREIAYAERISPRIVRQYERYGISSAK</sequence>
<name>A0ABQ1F819_9SPHN</name>
<keyword evidence="2 3" id="KW-0802">TPR repeat</keyword>
<reference evidence="7" key="1">
    <citation type="journal article" date="2019" name="Int. J. Syst. Evol. Microbiol.">
        <title>The Global Catalogue of Microorganisms (GCM) 10K type strain sequencing project: providing services to taxonomists for standard genome sequencing and annotation.</title>
        <authorList>
            <consortium name="The Broad Institute Genomics Platform"/>
            <consortium name="The Broad Institute Genome Sequencing Center for Infectious Disease"/>
            <person name="Wu L."/>
            <person name="Ma J."/>
        </authorList>
    </citation>
    <scope>NUCLEOTIDE SEQUENCE [LARGE SCALE GENOMIC DNA]</scope>
    <source>
        <strain evidence="7">CGMCC 1.15297</strain>
    </source>
</reference>
<gene>
    <name evidence="6" type="ORF">GCM10010923_08790</name>
</gene>
<dbReference type="InterPro" id="IPR011990">
    <property type="entry name" value="TPR-like_helical_dom_sf"/>
</dbReference>
<evidence type="ECO:0000256" key="4">
    <source>
        <dbReference type="SAM" id="SignalP"/>
    </source>
</evidence>
<dbReference type="PANTHER" id="PTHR44858:SF1">
    <property type="entry name" value="UDP-N-ACETYLGLUCOSAMINE--PEPTIDE N-ACETYLGLUCOSAMINYLTRANSFERASE SPINDLY-RELATED"/>
    <property type="match status" value="1"/>
</dbReference>
<dbReference type="Proteomes" id="UP000603317">
    <property type="component" value="Unassembled WGS sequence"/>
</dbReference>
<evidence type="ECO:0000256" key="3">
    <source>
        <dbReference type="PROSITE-ProRule" id="PRU00339"/>
    </source>
</evidence>
<evidence type="ECO:0000313" key="7">
    <source>
        <dbReference type="Proteomes" id="UP000603317"/>
    </source>
</evidence>
<dbReference type="Pfam" id="PF12895">
    <property type="entry name" value="ANAPC3"/>
    <property type="match status" value="1"/>
</dbReference>
<evidence type="ECO:0000256" key="2">
    <source>
        <dbReference type="ARBA" id="ARBA00022803"/>
    </source>
</evidence>
<comment type="caution">
    <text evidence="6">The sequence shown here is derived from an EMBL/GenBank/DDBJ whole genome shotgun (WGS) entry which is preliminary data.</text>
</comment>
<dbReference type="InterPro" id="IPR024618">
    <property type="entry name" value="DUF3857"/>
</dbReference>
<keyword evidence="1" id="KW-0677">Repeat</keyword>
<dbReference type="InterPro" id="IPR038765">
    <property type="entry name" value="Papain-like_cys_pep_sf"/>
</dbReference>
<dbReference type="SUPFAM" id="SSF54001">
    <property type="entry name" value="Cysteine proteinases"/>
    <property type="match status" value="1"/>
</dbReference>
<accession>A0ABQ1F819</accession>
<dbReference type="SUPFAM" id="SSF48452">
    <property type="entry name" value="TPR-like"/>
    <property type="match status" value="1"/>
</dbReference>
<feature type="repeat" description="TPR" evidence="3">
    <location>
        <begin position="681"/>
        <end position="714"/>
    </location>
</feature>
<dbReference type="SMART" id="SM00028">
    <property type="entry name" value="TPR"/>
    <property type="match status" value="3"/>
</dbReference>
<dbReference type="Pfam" id="PF12969">
    <property type="entry name" value="DUF3857"/>
    <property type="match status" value="1"/>
</dbReference>
<dbReference type="Gene3D" id="3.10.620.30">
    <property type="match status" value="1"/>
</dbReference>
<dbReference type="InterPro" id="IPR019734">
    <property type="entry name" value="TPR_rpt"/>
</dbReference>
<feature type="repeat" description="TPR" evidence="3">
    <location>
        <begin position="850"/>
        <end position="883"/>
    </location>
</feature>
<dbReference type="Gene3D" id="2.60.40.3140">
    <property type="match status" value="1"/>
</dbReference>
<evidence type="ECO:0000256" key="1">
    <source>
        <dbReference type="ARBA" id="ARBA00022737"/>
    </source>
</evidence>
<feature type="signal peptide" evidence="4">
    <location>
        <begin position="1"/>
        <end position="22"/>
    </location>
</feature>
<dbReference type="InterPro" id="IPR050498">
    <property type="entry name" value="Ycf3"/>
</dbReference>
<feature type="domain" description="DUF3857" evidence="5">
    <location>
        <begin position="66"/>
        <end position="223"/>
    </location>
</feature>
<keyword evidence="4" id="KW-0732">Signal</keyword>